<evidence type="ECO:0000256" key="3">
    <source>
        <dbReference type="ARBA" id="ARBA00022553"/>
    </source>
</evidence>
<keyword evidence="4" id="KW-0206">Cytoskeleton</keyword>
<reference evidence="6" key="1">
    <citation type="submission" date="2025-08" db="UniProtKB">
        <authorList>
            <consortium name="Ensembl"/>
        </authorList>
    </citation>
    <scope>IDENTIFICATION</scope>
</reference>
<evidence type="ECO:0000256" key="2">
    <source>
        <dbReference type="ARBA" id="ARBA00022490"/>
    </source>
</evidence>
<evidence type="ECO:0000256" key="5">
    <source>
        <dbReference type="SAM" id="Coils"/>
    </source>
</evidence>
<evidence type="ECO:0000313" key="6">
    <source>
        <dbReference type="Ensembl" id="ENSNGAP00000024487.1"/>
    </source>
</evidence>
<keyword evidence="5" id="KW-0175">Coiled coil</keyword>
<accession>A0A8C6WCW3</accession>
<dbReference type="PANTHER" id="PTHR18905">
    <property type="entry name" value="NINEIN"/>
    <property type="match status" value="1"/>
</dbReference>
<dbReference type="AlphaFoldDB" id="A0A8C6WCW3"/>
<proteinExistence type="predicted"/>
<keyword evidence="2" id="KW-0963">Cytoplasm</keyword>
<dbReference type="GO" id="GO:0005813">
    <property type="term" value="C:centrosome"/>
    <property type="evidence" value="ECO:0007669"/>
    <property type="project" value="UniProtKB-SubCell"/>
</dbReference>
<dbReference type="Proteomes" id="UP000694381">
    <property type="component" value="Unassembled WGS sequence"/>
</dbReference>
<protein>
    <submittedName>
        <fullName evidence="6">Uncharacterized protein</fullName>
    </submittedName>
</protein>
<keyword evidence="3" id="KW-0597">Phosphoprotein</keyword>
<dbReference type="Ensembl" id="ENSNGAT00000030195.1">
    <property type="protein sequence ID" value="ENSNGAP00000024487.1"/>
    <property type="gene ID" value="ENSNGAG00000022736.1"/>
</dbReference>
<keyword evidence="7" id="KW-1185">Reference proteome</keyword>
<dbReference type="GO" id="GO:0034454">
    <property type="term" value="P:microtubule anchoring at centrosome"/>
    <property type="evidence" value="ECO:0007669"/>
    <property type="project" value="TreeGrafter"/>
</dbReference>
<reference evidence="6" key="2">
    <citation type="submission" date="2025-09" db="UniProtKB">
        <authorList>
            <consortium name="Ensembl"/>
        </authorList>
    </citation>
    <scope>IDENTIFICATION</scope>
</reference>
<comment type="subcellular location">
    <subcellularLocation>
        <location evidence="1">Cytoplasm</location>
        <location evidence="1">Cytoskeleton</location>
        <location evidence="1">Microtubule organizing center</location>
        <location evidence="1">Centrosome</location>
    </subcellularLocation>
</comment>
<dbReference type="GeneTree" id="ENSGT00660000095541"/>
<evidence type="ECO:0000256" key="1">
    <source>
        <dbReference type="ARBA" id="ARBA00004300"/>
    </source>
</evidence>
<evidence type="ECO:0000256" key="4">
    <source>
        <dbReference type="ARBA" id="ARBA00023212"/>
    </source>
</evidence>
<feature type="coiled-coil region" evidence="5">
    <location>
        <begin position="204"/>
        <end position="238"/>
    </location>
</feature>
<dbReference type="OMA" id="HVNEECQ"/>
<dbReference type="PANTHER" id="PTHR18905:SF12">
    <property type="entry name" value="NINEIN-LIKE PROTEIN"/>
    <property type="match status" value="1"/>
</dbReference>
<evidence type="ECO:0000313" key="7">
    <source>
        <dbReference type="Proteomes" id="UP000694381"/>
    </source>
</evidence>
<sequence length="300" mass="35492">VNYYKKEIEVMKRDFEKEKREMEQECQLEVSMLEDQKTDLEALYSKSQEVILGLQEQLQDMTRSPEPTQAGLPHCCAQALCNLGQRLEEEMHLRHQNQLQQIRIEFQRLSEENFFLKSDLERIQLELEAAEGRNEAQRKEIEVLKRDKEKASFELDELSTQTQKYKNELSQLSCRILQLVGDTSVHQAQKEKNHIAIQLLMERLETARCREEQQGDKIQKLEVELKHVNEECQHLQLSESELTESLEESRDQLHSVHLRLDATQSQHGQIIQHLREQMSQLQHLLSLKEEEARWQLDAQQ</sequence>
<feature type="coiled-coil region" evidence="5">
    <location>
        <begin position="92"/>
        <end position="175"/>
    </location>
</feature>
<name>A0A8C6WCW3_NANGA</name>
<organism evidence="6 7">
    <name type="scientific">Nannospalax galili</name>
    <name type="common">Northern Israeli blind subterranean mole rat</name>
    <name type="synonym">Spalax galili</name>
    <dbReference type="NCBI Taxonomy" id="1026970"/>
    <lineage>
        <taxon>Eukaryota</taxon>
        <taxon>Metazoa</taxon>
        <taxon>Chordata</taxon>
        <taxon>Craniata</taxon>
        <taxon>Vertebrata</taxon>
        <taxon>Euteleostomi</taxon>
        <taxon>Mammalia</taxon>
        <taxon>Eutheria</taxon>
        <taxon>Euarchontoglires</taxon>
        <taxon>Glires</taxon>
        <taxon>Rodentia</taxon>
        <taxon>Myomorpha</taxon>
        <taxon>Muroidea</taxon>
        <taxon>Spalacidae</taxon>
        <taxon>Spalacinae</taxon>
        <taxon>Nannospalax</taxon>
    </lineage>
</organism>